<protein>
    <recommendedName>
        <fullName evidence="7">Enkurin domain-containing protein</fullName>
    </recommendedName>
</protein>
<dbReference type="PROSITE" id="PS51665">
    <property type="entry name" value="ENKURIN"/>
    <property type="match status" value="1"/>
</dbReference>
<dbReference type="InterPro" id="IPR027012">
    <property type="entry name" value="Enkurin_dom"/>
</dbReference>
<keyword evidence="5" id="KW-0966">Cell projection</keyword>
<organism evidence="8 9">
    <name type="scientific">Cloeon dipterum</name>
    <dbReference type="NCBI Taxonomy" id="197152"/>
    <lineage>
        <taxon>Eukaryota</taxon>
        <taxon>Metazoa</taxon>
        <taxon>Ecdysozoa</taxon>
        <taxon>Arthropoda</taxon>
        <taxon>Hexapoda</taxon>
        <taxon>Insecta</taxon>
        <taxon>Pterygota</taxon>
        <taxon>Palaeoptera</taxon>
        <taxon>Ephemeroptera</taxon>
        <taxon>Pisciforma</taxon>
        <taxon>Baetidae</taxon>
        <taxon>Cloeon</taxon>
    </lineage>
</organism>
<sequence>MDSLSYFRRNTSKPKRNFLKENKRQVKKLEEQFRETHIDEPRAPLRSQKYANVQPKIQTQTVRRPASAYAAPSTRTDSTGSRRAASAAVSTCDEAVQCCEEAKILRSQGTQTDDKGVHQGKELSASAGSWEQRSELRLNLAEGPEPTQRTSSSGDKLVRWDLSSDSGLKESAKGGCDQGSVVFSDNERLQTLDQLRTAQEKLLAELNRLPVRSNTLRVQNKRREIDSQLDKIESMIKTFSRPQRSQSSSR</sequence>
<gene>
    <name evidence="8" type="ORF">CLODIP_2_CD08659</name>
</gene>
<evidence type="ECO:0000313" key="9">
    <source>
        <dbReference type="Proteomes" id="UP000494165"/>
    </source>
</evidence>
<feature type="compositionally biased region" description="Basic and acidic residues" evidence="6">
    <location>
        <begin position="112"/>
        <end position="121"/>
    </location>
</feature>
<name>A0A8S1D4R5_9INSE</name>
<dbReference type="Proteomes" id="UP000494165">
    <property type="component" value="Unassembled WGS sequence"/>
</dbReference>
<feature type="region of interest" description="Disordered" evidence="6">
    <location>
        <begin position="107"/>
        <end position="132"/>
    </location>
</feature>
<feature type="compositionally biased region" description="Basic and acidic residues" evidence="6">
    <location>
        <begin position="18"/>
        <end position="43"/>
    </location>
</feature>
<evidence type="ECO:0000256" key="6">
    <source>
        <dbReference type="SAM" id="MobiDB-lite"/>
    </source>
</evidence>
<dbReference type="PANTHER" id="PTHR21490">
    <property type="entry name" value="ENKURIN-RELATED"/>
    <property type="match status" value="1"/>
</dbReference>
<evidence type="ECO:0000256" key="2">
    <source>
        <dbReference type="ARBA" id="ARBA00004245"/>
    </source>
</evidence>
<proteinExistence type="predicted"/>
<dbReference type="AlphaFoldDB" id="A0A8S1D4R5"/>
<evidence type="ECO:0000313" key="8">
    <source>
        <dbReference type="EMBL" id="CAB3375437.1"/>
    </source>
</evidence>
<keyword evidence="9" id="KW-1185">Reference proteome</keyword>
<feature type="domain" description="Enkurin" evidence="7">
    <location>
        <begin position="132"/>
        <end position="247"/>
    </location>
</feature>
<feature type="region of interest" description="Disordered" evidence="6">
    <location>
        <begin position="139"/>
        <end position="158"/>
    </location>
</feature>
<dbReference type="OrthoDB" id="10264920at2759"/>
<dbReference type="Pfam" id="PF13864">
    <property type="entry name" value="Enkurin"/>
    <property type="match status" value="1"/>
</dbReference>
<keyword evidence="3" id="KW-0963">Cytoplasm</keyword>
<evidence type="ECO:0000259" key="7">
    <source>
        <dbReference type="PROSITE" id="PS51665"/>
    </source>
</evidence>
<dbReference type="GO" id="GO:0005929">
    <property type="term" value="C:cilium"/>
    <property type="evidence" value="ECO:0007669"/>
    <property type="project" value="UniProtKB-SubCell"/>
</dbReference>
<reference evidence="8 9" key="1">
    <citation type="submission" date="2020-04" db="EMBL/GenBank/DDBJ databases">
        <authorList>
            <person name="Alioto T."/>
            <person name="Alioto T."/>
            <person name="Gomez Garrido J."/>
        </authorList>
    </citation>
    <scope>NUCLEOTIDE SEQUENCE [LARGE SCALE GENOMIC DNA]</scope>
</reference>
<dbReference type="GO" id="GO:0005881">
    <property type="term" value="C:cytoplasmic microtubule"/>
    <property type="evidence" value="ECO:0007669"/>
    <property type="project" value="TreeGrafter"/>
</dbReference>
<dbReference type="EMBL" id="CADEPI010000111">
    <property type="protein sequence ID" value="CAB3375437.1"/>
    <property type="molecule type" value="Genomic_DNA"/>
</dbReference>
<evidence type="ECO:0000256" key="1">
    <source>
        <dbReference type="ARBA" id="ARBA00004138"/>
    </source>
</evidence>
<dbReference type="PANTHER" id="PTHR21490:SF2">
    <property type="entry name" value="ENKURIN DOMAIN-CONTAINING PROTEIN 1"/>
    <property type="match status" value="1"/>
</dbReference>
<keyword evidence="4" id="KW-0206">Cytoskeleton</keyword>
<accession>A0A8S1D4R5</accession>
<feature type="compositionally biased region" description="Polar residues" evidence="6">
    <location>
        <begin position="49"/>
        <end position="62"/>
    </location>
</feature>
<evidence type="ECO:0000256" key="4">
    <source>
        <dbReference type="ARBA" id="ARBA00023212"/>
    </source>
</evidence>
<dbReference type="InterPro" id="IPR052102">
    <property type="entry name" value="Enkurin_domain-protein"/>
</dbReference>
<comment type="caution">
    <text evidence="8">The sequence shown here is derived from an EMBL/GenBank/DDBJ whole genome shotgun (WGS) entry which is preliminary data.</text>
</comment>
<evidence type="ECO:0000256" key="5">
    <source>
        <dbReference type="ARBA" id="ARBA00023273"/>
    </source>
</evidence>
<feature type="region of interest" description="Disordered" evidence="6">
    <location>
        <begin position="1"/>
        <end position="82"/>
    </location>
</feature>
<comment type="subcellular location">
    <subcellularLocation>
        <location evidence="1">Cell projection</location>
        <location evidence="1">Cilium</location>
    </subcellularLocation>
    <subcellularLocation>
        <location evidence="2">Cytoplasm</location>
        <location evidence="2">Cytoskeleton</location>
    </subcellularLocation>
</comment>
<evidence type="ECO:0000256" key="3">
    <source>
        <dbReference type="ARBA" id="ARBA00022490"/>
    </source>
</evidence>